<feature type="binding site" evidence="8">
    <location>
        <position position="436"/>
    </location>
    <ligand>
        <name>[4Fe-4S] cluster</name>
        <dbReference type="ChEBI" id="CHEBI:49883"/>
        <label>2</label>
    </ligand>
</feature>
<feature type="domain" description="4Fe-4S ferredoxin-type" evidence="10">
    <location>
        <begin position="419"/>
        <end position="450"/>
    </location>
</feature>
<dbReference type="InterPro" id="IPR017896">
    <property type="entry name" value="4Fe4S_Fe-S-bd"/>
</dbReference>
<keyword evidence="1 8" id="KW-0813">Transport</keyword>
<dbReference type="InterPro" id="IPR011538">
    <property type="entry name" value="Nuo51_FMN-bd"/>
</dbReference>
<evidence type="ECO:0000313" key="12">
    <source>
        <dbReference type="Proteomes" id="UP000494216"/>
    </source>
</evidence>
<dbReference type="Gene3D" id="3.40.50.11540">
    <property type="entry name" value="NADH-ubiquinone oxidoreductase 51kDa subunit"/>
    <property type="match status" value="1"/>
</dbReference>
<dbReference type="InterPro" id="IPR026902">
    <property type="entry name" value="RnfC_N"/>
</dbReference>
<reference evidence="11 12" key="1">
    <citation type="submission" date="2020-02" db="EMBL/GenBank/DDBJ databases">
        <authorList>
            <person name="Hogendoorn C."/>
        </authorList>
    </citation>
    <scope>NUCLEOTIDE SEQUENCE [LARGE SCALE GENOMIC DNA]</scope>
    <source>
        <strain evidence="11">METHB21</strain>
    </source>
</reference>
<comment type="subcellular location">
    <subcellularLocation>
        <location evidence="8">Cell inner membrane</location>
        <topology evidence="8">Peripheral membrane protein</topology>
    </subcellularLocation>
</comment>
<dbReference type="AlphaFoldDB" id="A0A8S0XT64"/>
<keyword evidence="6 8" id="KW-0408">Iron</keyword>
<dbReference type="SUPFAM" id="SSF142019">
    <property type="entry name" value="Nqo1 FMN-binding domain-like"/>
    <property type="match status" value="1"/>
</dbReference>
<dbReference type="Pfam" id="PF13375">
    <property type="entry name" value="RnfC_N"/>
    <property type="match status" value="1"/>
</dbReference>
<dbReference type="PROSITE" id="PS51379">
    <property type="entry name" value="4FE4S_FER_2"/>
    <property type="match status" value="2"/>
</dbReference>
<dbReference type="InterPro" id="IPR037225">
    <property type="entry name" value="Nuo51_FMN-bd_sf"/>
</dbReference>
<dbReference type="EMBL" id="CADCXN010000069">
    <property type="protein sequence ID" value="CAA9891342.1"/>
    <property type="molecule type" value="Genomic_DNA"/>
</dbReference>
<keyword evidence="7 8" id="KW-0411">Iron-sulfur</keyword>
<gene>
    <name evidence="8 11" type="primary">rnfC</name>
    <name evidence="11" type="ORF">METHB2_40042</name>
</gene>
<keyword evidence="3 8" id="KW-0479">Metal-binding</keyword>
<feature type="binding site" evidence="8">
    <location>
        <position position="430"/>
    </location>
    <ligand>
        <name>[4Fe-4S] cluster</name>
        <dbReference type="ChEBI" id="CHEBI:49883"/>
        <label>2</label>
    </ligand>
</feature>
<sequence>MLSFFSKPRIRGGVHAEEHKAATAALPIASNFPLPKKLYIPLQQHVGKAAEPVIKVGEKVLKGQLLAYSQGMISAPVHAPSSGVILDVNDYPAPHPSALPIRTIVLATDGKDEWLASPVITDPFQLAPEDISLRVGAAGIVGLGGATFPTAVKLNMGRENHIDTLIINGAECEPYLCCDDRLMQERAEQIIDGVRLMLHGMTNSPGANLHLPEGGRPGIKTTNAVVAVEDNKPHAFLAMKTAAKPYSLIKVIQIPTRYPMGWDRQLIRYVTGREVPVGCRSSEIGVTIHNVGTAYAVHKAIRHGQPLLGRVITVAGGAVKRPMNVEVPFGTLISELFDFCEVNPEVTARIIMGGPMMGDAMPHTGLPTVKATSGVLALTQSELKNTDEQPCIRCASCVSVCPAGLRPLDMANTIRTNQLEATVDLGLKDCISCGCCSYICPSNIPLVQYFKYASGEVMARQQAQHKAEQTRRLIDARNARLERMALQQREEELARLAAKAERERLKAEQGALV</sequence>
<feature type="binding site" evidence="8">
    <location>
        <position position="401"/>
    </location>
    <ligand>
        <name>[4Fe-4S] cluster</name>
        <dbReference type="ChEBI" id="CHEBI:49883"/>
        <label>2</label>
    </ligand>
</feature>
<evidence type="ECO:0000313" key="11">
    <source>
        <dbReference type="EMBL" id="CAA9891342.1"/>
    </source>
</evidence>
<dbReference type="GO" id="GO:0051539">
    <property type="term" value="F:4 iron, 4 sulfur cluster binding"/>
    <property type="evidence" value="ECO:0007669"/>
    <property type="project" value="UniProtKB-KW"/>
</dbReference>
<feature type="binding site" evidence="8">
    <location>
        <position position="397"/>
    </location>
    <ligand>
        <name>[4Fe-4S] cluster</name>
        <dbReference type="ChEBI" id="CHEBI:49883"/>
        <label>1</label>
    </ligand>
</feature>
<comment type="function">
    <text evidence="8">Part of a membrane-bound complex that couples electron transfer with translocation of ions across the membrane.</text>
</comment>
<dbReference type="PANTHER" id="PTHR43034:SF2">
    <property type="entry name" value="ION-TRANSLOCATING OXIDOREDUCTASE COMPLEX SUBUNIT C"/>
    <property type="match status" value="1"/>
</dbReference>
<evidence type="ECO:0000256" key="4">
    <source>
        <dbReference type="ARBA" id="ARBA00022737"/>
    </source>
</evidence>
<keyword evidence="8" id="KW-0997">Cell inner membrane</keyword>
<dbReference type="Pfam" id="PF01512">
    <property type="entry name" value="Complex1_51K"/>
    <property type="match status" value="2"/>
</dbReference>
<accession>A0A8S0XT64</accession>
<keyword evidence="8" id="KW-0472">Membrane</keyword>
<comment type="subunit">
    <text evidence="8">The complex is composed of six subunits: RnfA, RnfB, RnfC, RnfD, RnfE and RnfG.</text>
</comment>
<evidence type="ECO:0000256" key="2">
    <source>
        <dbReference type="ARBA" id="ARBA00022485"/>
    </source>
</evidence>
<feature type="binding site" evidence="8">
    <location>
        <position position="440"/>
    </location>
    <ligand>
        <name>[4Fe-4S] cluster</name>
        <dbReference type="ChEBI" id="CHEBI:49883"/>
        <label>1</label>
    </ligand>
</feature>
<dbReference type="RefSeq" id="WP_174626218.1">
    <property type="nucleotide sequence ID" value="NZ_CADCXN010000069.1"/>
</dbReference>
<dbReference type="GO" id="GO:0046872">
    <property type="term" value="F:metal ion binding"/>
    <property type="evidence" value="ECO:0007669"/>
    <property type="project" value="UniProtKB-KW"/>
</dbReference>
<dbReference type="Proteomes" id="UP000494216">
    <property type="component" value="Unassembled WGS sequence"/>
</dbReference>
<evidence type="ECO:0000256" key="8">
    <source>
        <dbReference type="HAMAP-Rule" id="MF_00461"/>
    </source>
</evidence>
<dbReference type="GO" id="GO:0009055">
    <property type="term" value="F:electron transfer activity"/>
    <property type="evidence" value="ECO:0007669"/>
    <property type="project" value="InterPro"/>
</dbReference>
<evidence type="ECO:0000256" key="3">
    <source>
        <dbReference type="ARBA" id="ARBA00022723"/>
    </source>
</evidence>
<comment type="caution">
    <text evidence="11">The sequence shown here is derived from an EMBL/GenBank/DDBJ whole genome shotgun (WGS) entry which is preliminary data.</text>
</comment>
<protein>
    <recommendedName>
        <fullName evidence="8">Ion-translocating oxidoreductase complex subunit C</fullName>
        <ecNumber evidence="8">7.-.-.-</ecNumber>
    </recommendedName>
    <alternativeName>
        <fullName evidence="8">Rnf electron transport complex subunit C</fullName>
    </alternativeName>
</protein>
<evidence type="ECO:0000256" key="9">
    <source>
        <dbReference type="SAM" id="Coils"/>
    </source>
</evidence>
<evidence type="ECO:0000256" key="5">
    <source>
        <dbReference type="ARBA" id="ARBA00022982"/>
    </source>
</evidence>
<dbReference type="NCBIfam" id="TIGR01945">
    <property type="entry name" value="rnfC"/>
    <property type="match status" value="1"/>
</dbReference>
<comment type="cofactor">
    <cofactor evidence="8">
        <name>[4Fe-4S] cluster</name>
        <dbReference type="ChEBI" id="CHEBI:49883"/>
    </cofactor>
    <text evidence="8">Binds 2 [4Fe-4S] clusters per subunit.</text>
</comment>
<dbReference type="PANTHER" id="PTHR43034">
    <property type="entry name" value="ION-TRANSLOCATING OXIDOREDUCTASE COMPLEX SUBUNIT C"/>
    <property type="match status" value="1"/>
</dbReference>
<feature type="binding site" evidence="8">
    <location>
        <position position="433"/>
    </location>
    <ligand>
        <name>[4Fe-4S] cluster</name>
        <dbReference type="ChEBI" id="CHEBI:49883"/>
        <label>2</label>
    </ligand>
</feature>
<keyword evidence="2 8" id="KW-0004">4Fe-4S</keyword>
<feature type="domain" description="4Fe-4S ferredoxin-type" evidence="10">
    <location>
        <begin position="382"/>
        <end position="411"/>
    </location>
</feature>
<evidence type="ECO:0000256" key="7">
    <source>
        <dbReference type="ARBA" id="ARBA00023014"/>
    </source>
</evidence>
<dbReference type="PROSITE" id="PS00198">
    <property type="entry name" value="4FE4S_FER_1"/>
    <property type="match status" value="1"/>
</dbReference>
<evidence type="ECO:0000259" key="10">
    <source>
        <dbReference type="PROSITE" id="PS51379"/>
    </source>
</evidence>
<feature type="binding site" evidence="8">
    <location>
        <position position="391"/>
    </location>
    <ligand>
        <name>[4Fe-4S] cluster</name>
        <dbReference type="ChEBI" id="CHEBI:49883"/>
        <label>1</label>
    </ligand>
</feature>
<name>A0A8S0XT64_9GAMM</name>
<keyword evidence="12" id="KW-1185">Reference proteome</keyword>
<comment type="similarity">
    <text evidence="8">Belongs to the 4Fe4S bacterial-type ferredoxin family. RnfC subfamily.</text>
</comment>
<dbReference type="GO" id="GO:0022900">
    <property type="term" value="P:electron transport chain"/>
    <property type="evidence" value="ECO:0007669"/>
    <property type="project" value="UniProtKB-UniRule"/>
</dbReference>
<keyword evidence="4 8" id="KW-0677">Repeat</keyword>
<dbReference type="NCBIfam" id="NF003454">
    <property type="entry name" value="PRK05035.1"/>
    <property type="match status" value="1"/>
</dbReference>
<dbReference type="Pfam" id="PF12838">
    <property type="entry name" value="Fer4_7"/>
    <property type="match status" value="1"/>
</dbReference>
<dbReference type="Gene3D" id="3.30.70.3270">
    <property type="match status" value="1"/>
</dbReference>
<evidence type="ECO:0000256" key="6">
    <source>
        <dbReference type="ARBA" id="ARBA00023004"/>
    </source>
</evidence>
<feature type="coiled-coil region" evidence="9">
    <location>
        <begin position="476"/>
        <end position="508"/>
    </location>
</feature>
<dbReference type="HAMAP" id="MF_00461">
    <property type="entry name" value="RsxC_RnfC"/>
    <property type="match status" value="1"/>
</dbReference>
<dbReference type="EC" id="7.-.-.-" evidence="8"/>
<keyword evidence="9" id="KW-0175">Coiled coil</keyword>
<dbReference type="InterPro" id="IPR010208">
    <property type="entry name" value="Ion_transpt_RnfC/RsxC"/>
</dbReference>
<dbReference type="InterPro" id="IPR017900">
    <property type="entry name" value="4Fe4S_Fe_S_CS"/>
</dbReference>
<feature type="binding site" evidence="8">
    <location>
        <position position="394"/>
    </location>
    <ligand>
        <name>[4Fe-4S] cluster</name>
        <dbReference type="ChEBI" id="CHEBI:49883"/>
        <label>1</label>
    </ligand>
</feature>
<evidence type="ECO:0000256" key="1">
    <source>
        <dbReference type="ARBA" id="ARBA00022448"/>
    </source>
</evidence>
<keyword evidence="5 8" id="KW-0249">Electron transport</keyword>
<keyword evidence="8" id="KW-1003">Cell membrane</keyword>
<organism evidence="11 12">
    <name type="scientific">Candidatus Methylobacter favarea</name>
    <dbReference type="NCBI Taxonomy" id="2707345"/>
    <lineage>
        <taxon>Bacteria</taxon>
        <taxon>Pseudomonadati</taxon>
        <taxon>Pseudomonadota</taxon>
        <taxon>Gammaproteobacteria</taxon>
        <taxon>Methylococcales</taxon>
        <taxon>Methylococcaceae</taxon>
        <taxon>Methylobacter</taxon>
    </lineage>
</organism>
<dbReference type="GO" id="GO:0005886">
    <property type="term" value="C:plasma membrane"/>
    <property type="evidence" value="ECO:0007669"/>
    <property type="project" value="UniProtKB-SubCell"/>
</dbReference>
<dbReference type="SUPFAM" id="SSF46548">
    <property type="entry name" value="alpha-helical ferredoxin"/>
    <property type="match status" value="1"/>
</dbReference>
<proteinExistence type="inferred from homology"/>
<keyword evidence="8" id="KW-1278">Translocase</keyword>